<dbReference type="Gene3D" id="3.40.50.300">
    <property type="entry name" value="P-loop containing nucleotide triphosphate hydrolases"/>
    <property type="match status" value="4"/>
</dbReference>
<dbReference type="FunFam" id="3.40.50.300:FF:003287">
    <property type="entry name" value="U5 small nuclear ribonucleoprotein 200 kDa helicase"/>
    <property type="match status" value="1"/>
</dbReference>
<dbReference type="PROSITE" id="PS51194">
    <property type="entry name" value="HELICASE_CTER"/>
    <property type="match status" value="2"/>
</dbReference>
<dbReference type="GO" id="GO:0004386">
    <property type="term" value="F:helicase activity"/>
    <property type="evidence" value="ECO:0007669"/>
    <property type="project" value="UniProtKB-KW"/>
</dbReference>
<dbReference type="OrthoDB" id="5575at2759"/>
<dbReference type="FunFam" id="3.40.50.300:FF:000062">
    <property type="entry name" value="U5 small nuclear ribonucleoprotein helicase"/>
    <property type="match status" value="1"/>
</dbReference>
<dbReference type="InterPro" id="IPR036388">
    <property type="entry name" value="WH-like_DNA-bd_sf"/>
</dbReference>
<keyword evidence="2" id="KW-0547">Nucleotide-binding</keyword>
<feature type="domain" description="Helicase ATP-binding" evidence="7">
    <location>
        <begin position="1152"/>
        <end position="1326"/>
    </location>
</feature>
<evidence type="ECO:0000259" key="8">
    <source>
        <dbReference type="PROSITE" id="PS51194"/>
    </source>
</evidence>
<evidence type="ECO:0000259" key="7">
    <source>
        <dbReference type="PROSITE" id="PS51192"/>
    </source>
</evidence>
<dbReference type="SUPFAM" id="SSF46785">
    <property type="entry name" value="Winged helix' DNA-binding domain"/>
    <property type="match status" value="2"/>
</dbReference>
<dbReference type="InterPro" id="IPR057842">
    <property type="entry name" value="WH_MER3"/>
</dbReference>
<dbReference type="SMART" id="SM00487">
    <property type="entry name" value="DEXDc"/>
    <property type="match status" value="2"/>
</dbReference>
<evidence type="ECO:0000256" key="6">
    <source>
        <dbReference type="ARBA" id="ARBA00034541"/>
    </source>
</evidence>
<dbReference type="Gene3D" id="1.10.10.10">
    <property type="entry name" value="Winged helix-like DNA-binding domain superfamily/Winged helix DNA-binding domain"/>
    <property type="match status" value="2"/>
</dbReference>
<dbReference type="PIRSF" id="PIRSF039073">
    <property type="entry name" value="BRR2"/>
    <property type="match status" value="1"/>
</dbReference>
<dbReference type="Proteomes" id="UP000031668">
    <property type="component" value="Unassembled WGS sequence"/>
</dbReference>
<keyword evidence="5" id="KW-0067">ATP-binding</keyword>
<dbReference type="SMART" id="SM00973">
    <property type="entry name" value="Sec63"/>
    <property type="match status" value="2"/>
</dbReference>
<dbReference type="InterPro" id="IPR035892">
    <property type="entry name" value="C2_domain_sf"/>
</dbReference>
<keyword evidence="4" id="KW-0347">Helicase</keyword>
<keyword evidence="3" id="KW-0378">Hydrolase</keyword>
<dbReference type="InterPro" id="IPR014756">
    <property type="entry name" value="Ig_E-set"/>
</dbReference>
<dbReference type="OMA" id="MCSATEF"/>
<evidence type="ECO:0000256" key="5">
    <source>
        <dbReference type="ARBA" id="ARBA00022840"/>
    </source>
</evidence>
<dbReference type="FunFam" id="1.10.10.10:FF:000024">
    <property type="entry name" value="U5 small nuclear ribonucleoprotein helicase"/>
    <property type="match status" value="1"/>
</dbReference>
<dbReference type="InterPro" id="IPR014001">
    <property type="entry name" value="Helicase_ATP-bd"/>
</dbReference>
<comment type="caution">
    <text evidence="9">The sequence shown here is derived from an EMBL/GenBank/DDBJ whole genome shotgun (WGS) entry which is preliminary data.</text>
</comment>
<dbReference type="GO" id="GO:0005524">
    <property type="term" value="F:ATP binding"/>
    <property type="evidence" value="ECO:0007669"/>
    <property type="project" value="UniProtKB-KW"/>
</dbReference>
<dbReference type="Pfam" id="PF23445">
    <property type="entry name" value="WHD_SNRNP200"/>
    <property type="match status" value="2"/>
</dbReference>
<dbReference type="PROSITE" id="PS51192">
    <property type="entry name" value="HELICASE_ATP_BIND_1"/>
    <property type="match status" value="2"/>
</dbReference>
<dbReference type="Pfam" id="PF02889">
    <property type="entry name" value="Sec63"/>
    <property type="match status" value="2"/>
</dbReference>
<dbReference type="InterPro" id="IPR004179">
    <property type="entry name" value="Sec63-dom"/>
</dbReference>
<dbReference type="InterPro" id="IPR050474">
    <property type="entry name" value="Hel308_SKI2-like"/>
</dbReference>
<evidence type="ECO:0000313" key="10">
    <source>
        <dbReference type="Proteomes" id="UP000031668"/>
    </source>
</evidence>
<reference evidence="9 10" key="1">
    <citation type="journal article" date="2014" name="Genome Biol. Evol.">
        <title>The genome of the myxosporean Thelohanellus kitauei shows adaptations to nutrient acquisition within its fish host.</title>
        <authorList>
            <person name="Yang Y."/>
            <person name="Xiong J."/>
            <person name="Zhou Z."/>
            <person name="Huo F."/>
            <person name="Miao W."/>
            <person name="Ran C."/>
            <person name="Liu Y."/>
            <person name="Zhang J."/>
            <person name="Feng J."/>
            <person name="Wang M."/>
            <person name="Wang M."/>
            <person name="Wang L."/>
            <person name="Yao B."/>
        </authorList>
    </citation>
    <scope>NUCLEOTIDE SEQUENCE [LARGE SCALE GENOMIC DNA]</scope>
    <source>
        <strain evidence="9">Wuqing</strain>
    </source>
</reference>
<dbReference type="FunFam" id="1.10.10.10:FF:000012">
    <property type="entry name" value="U5 small nuclear ribonucleoprotein helicase"/>
    <property type="match status" value="1"/>
</dbReference>
<dbReference type="SMART" id="SM00382">
    <property type="entry name" value="AAA"/>
    <property type="match status" value="2"/>
</dbReference>
<keyword evidence="10" id="KW-1185">Reference proteome</keyword>
<accession>A0A0C2NE85</accession>
<feature type="domain" description="Helicase C-terminal" evidence="8">
    <location>
        <begin position="1356"/>
        <end position="1566"/>
    </location>
</feature>
<dbReference type="InterPro" id="IPR003593">
    <property type="entry name" value="AAA+_ATPase"/>
</dbReference>
<dbReference type="Gene3D" id="2.60.40.150">
    <property type="entry name" value="C2 domain"/>
    <property type="match status" value="2"/>
</dbReference>
<dbReference type="GO" id="GO:0016787">
    <property type="term" value="F:hydrolase activity"/>
    <property type="evidence" value="ECO:0007669"/>
    <property type="project" value="UniProtKB-KW"/>
</dbReference>
<feature type="domain" description="Helicase C-terminal" evidence="8">
    <location>
        <begin position="523"/>
        <end position="734"/>
    </location>
</feature>
<evidence type="ECO:0000256" key="1">
    <source>
        <dbReference type="ARBA" id="ARBA00010140"/>
    </source>
</evidence>
<evidence type="ECO:0000256" key="4">
    <source>
        <dbReference type="ARBA" id="ARBA00022806"/>
    </source>
</evidence>
<name>A0A0C2NE85_THEKT</name>
<dbReference type="InterPro" id="IPR036390">
    <property type="entry name" value="WH_DNA-bd_sf"/>
</dbReference>
<dbReference type="FunFam" id="3.40.50.300:FF:000231">
    <property type="entry name" value="Activating signal cointegrator 1 complex subunit 3"/>
    <property type="match status" value="1"/>
</dbReference>
<dbReference type="SUPFAM" id="SSF158702">
    <property type="entry name" value="Sec63 N-terminal domain-like"/>
    <property type="match status" value="2"/>
</dbReference>
<dbReference type="GO" id="GO:0003676">
    <property type="term" value="F:nucleic acid binding"/>
    <property type="evidence" value="ECO:0007669"/>
    <property type="project" value="InterPro"/>
</dbReference>
<dbReference type="FunFam" id="3.40.50.300:FF:000254">
    <property type="entry name" value="U5 small nuclear ribonucleoprotein helicase"/>
    <property type="match status" value="1"/>
</dbReference>
<dbReference type="InterPro" id="IPR001650">
    <property type="entry name" value="Helicase_C-like"/>
</dbReference>
<gene>
    <name evidence="9" type="ORF">RF11_12424</name>
</gene>
<proteinExistence type="inferred from homology"/>
<dbReference type="PANTHER" id="PTHR47961">
    <property type="entry name" value="DNA POLYMERASE THETA, PUTATIVE (AFU_ORTHOLOGUE AFUA_1G05260)-RELATED"/>
    <property type="match status" value="1"/>
</dbReference>
<dbReference type="Pfam" id="PF00271">
    <property type="entry name" value="Helicase_C"/>
    <property type="match status" value="2"/>
</dbReference>
<evidence type="ECO:0000256" key="2">
    <source>
        <dbReference type="ARBA" id="ARBA00022741"/>
    </source>
</evidence>
<dbReference type="FunFam" id="1.10.3380.10:FF:000002">
    <property type="entry name" value="Activating signal cointegrator 1 complex subunit 3"/>
    <property type="match status" value="1"/>
</dbReference>
<feature type="domain" description="Helicase ATP-binding" evidence="7">
    <location>
        <begin position="305"/>
        <end position="487"/>
    </location>
</feature>
<dbReference type="Gene3D" id="1.10.3380.10">
    <property type="entry name" value="Sec63 N-terminal domain-like domain"/>
    <property type="match status" value="2"/>
</dbReference>
<evidence type="ECO:0000256" key="3">
    <source>
        <dbReference type="ARBA" id="ARBA00022801"/>
    </source>
</evidence>
<comment type="similarity">
    <text evidence="1">Belongs to the helicase family. SKI2 subfamily.</text>
</comment>
<dbReference type="InterPro" id="IPR011545">
    <property type="entry name" value="DEAD/DEAH_box_helicase_dom"/>
</dbReference>
<dbReference type="SUPFAM" id="SSF81296">
    <property type="entry name" value="E set domains"/>
    <property type="match status" value="1"/>
</dbReference>
<dbReference type="PANTHER" id="PTHR47961:SF13">
    <property type="entry name" value="ACTIVATING SIGNAL COINTEGRATOR 1 COMPLEX SUBUNIT 3"/>
    <property type="match status" value="1"/>
</dbReference>
<dbReference type="Pfam" id="PF00270">
    <property type="entry name" value="DEAD"/>
    <property type="match status" value="2"/>
</dbReference>
<dbReference type="SUPFAM" id="SSF52540">
    <property type="entry name" value="P-loop containing nucleoside triphosphate hydrolases"/>
    <property type="match status" value="3"/>
</dbReference>
<dbReference type="InterPro" id="IPR027417">
    <property type="entry name" value="P-loop_NTPase"/>
</dbReference>
<organism evidence="9 10">
    <name type="scientific">Thelohanellus kitauei</name>
    <name type="common">Myxosporean</name>
    <dbReference type="NCBI Taxonomy" id="669202"/>
    <lineage>
        <taxon>Eukaryota</taxon>
        <taxon>Metazoa</taxon>
        <taxon>Cnidaria</taxon>
        <taxon>Myxozoa</taxon>
        <taxon>Myxosporea</taxon>
        <taxon>Bivalvulida</taxon>
        <taxon>Platysporina</taxon>
        <taxon>Myxobolidae</taxon>
        <taxon>Thelohanellus</taxon>
    </lineage>
</organism>
<dbReference type="SMART" id="SM00490">
    <property type="entry name" value="HELICc"/>
    <property type="match status" value="2"/>
</dbReference>
<sequence>MTMEILSALRQKRDLNLFGFNLEDLRVYYYWNRISDIAIPYKSFNGTIGATLLPTQCKLYRFIKSELSDAEWYFSYFSHDLIVASELFKLISGPESSEMLQDTLFDFLGIEKLDLICELLAKRENVIKDVYELFLRRKSYLEFSKQPKSHPTQSFHFSNNLIKNEKNKLKRFNKKNFEHFNKKYGHFNWNFIDQFFAEVKPSSENFENLPVSSKFPHGTRKYRNVYDSDLTKVSPFAVGNKKLYLPSSTVRSNFSTYEEFIIKPSTDRSIEFLSSVLEISKLSTIEKRVFDGIKSLNVIQSLIYETALNSFENLLICAPTGAGKTNIALLTIIRELKLIEHGDLTRDELRIVYIAPMKALASEITQKFTKTLRFLNLNIREVTGDTQLPKKEISSCHLIVTTPEKWDILTRRSDSETSFTLRTRLLIIDEIHLLQDDRGAVLESLVARAHRMTQTRQLSLRIIGLSATLPNYLDVATFLNVNPDNGLFYFDSNFRTVPLEQRFVGVKPSTSPYNTSAATDEICFDKTLEFMKESHQVIIFVHSRDSTRKTAQKLREYLCNQPLPSSFVSKTQSFKHQKRFQFQNRLLEDLADSKISIHHAGLSKHDRSIVERLFSQGVIQVLVSTSTLAWGVNLPARAVIIKGTSFYDTNKGGFRDIGILDVQQMFGRAGRPQFDTQGCGILITDHGLLSSYIGSLINNFPIESRFLVNLPDALNAEIVLGTVSNVAEAIDWLSYTFMHVRMIKNPLVYGLTQKELDSDINLTKYRRGLVLQTAKVLEKSKMVRFNPSTEYFDSTSLGRIGSHYYIKHKSIDLFMSNLKESMTDSEILFLVSMSSEFEQIKIRDDEVTELGLLNSRCPYQSDKVLDSTRKVVVLLQAYICKMQLESSSLASDMMYISQNIGRLMRGYYEICVYQGYPYLIHKFLNLIKSFEQRTWYYEHPLTQIAANFNINPACIGKLAGLKMHMDQLEEMTAYEIGSLLHHVSLGSTIRKMIDYFPRFDMEIVAQPITRTVLQLTITFVPKFQWNNSIMCFGSDEWALWIEDPDTHFITHYDQIKLGQKKLKNETITEVFAIPLFEPLPAQFIVRLVSFKFLGAESEAFINPCDLHLPEMGGAFTDLLPLQPLPISALNNPQFNKLYRFKYFNPIQTQVYHSLYLTDKNILLGAPTGSGKTIVAELAMLRAFKDTKAKVVYISPLKALIKERMVDWNERFGQTLHKNVVELTGDVNPDTVSIMNSDIILTTPEKWDGISRKWRERLYTQAVKLLIIDEVHLLGADRGHILEAIVSRVKIMNHETGKNIRIVALSTAVSNSLDLARWINVPSDGLFNFGPSVRPVPLEVHICGFSAIHYCPRMESMNKTVYLSIKNYSPSQPVLIFTSSRRQTRRTAEALLALSTVSDVPDKWCNIDSSELCQITSRCVDSSLKSFIEFGVGIHHAGLVESDRRITEELFLNNKIRILVATSTLAWGVNFPAHLVIIKGTEYYDCKTHTYIDFPITEILQMMGRAGRPQFDDSGIAVILVQKKKKNFYKRFLYNPFPVESFLIPFIPDHLNAEIASGTIISIADVLNYLKLSYLNLRLANNPSYYNLRSSEPTCIDDFLADIATTSLHTLNKAGCVFYEPLELKPTKLGIIASNYYLSHQTIQLFNCYINRECSMRDLLCLLSRATEFDKVPVRHNEDTYNEDLSKVLPISGDSSDFSLPSTKVFLLLQAHVGRFELPIKDYHTDTKSIIDQAIRILQSMKDICVYKSFLKTALQCTILLQCILQRGWWHKSSLLCIPGVECTNYSRFCDIVSKIMSMDVDSVAQLTELDSNSLKNLNTELFQWFEEWRAKDIYRYLELIPKITVSWSLLDEKNVLATSEKLGSRKKSARNLRFIKVRANTKMKLVINLERDSLEGIKTNKVYNPYIGRDVDESWMLFLGEKENDKLIELKRIPPIRCKSKTLMFIGPWTDLEVGSRIILTMYLMSESLFGLDQQYEIPLEIVTNSQKLET</sequence>
<dbReference type="EMBL" id="JWZT01001281">
    <property type="protein sequence ID" value="KII72332.1"/>
    <property type="molecule type" value="Genomic_DNA"/>
</dbReference>
<evidence type="ECO:0000313" key="9">
    <source>
        <dbReference type="EMBL" id="KII72332.1"/>
    </source>
</evidence>
<dbReference type="CDD" id="cd18795">
    <property type="entry name" value="SF2_C_Ski2"/>
    <property type="match status" value="2"/>
</dbReference>
<protein>
    <recommendedName>
        <fullName evidence="6">U5 small nuclear ribonucleoprotein 200 kDa helicase</fullName>
    </recommendedName>
</protein>